<keyword evidence="4" id="KW-0732">Signal</keyword>
<dbReference type="Proteomes" id="UP001623349">
    <property type="component" value="Unassembled WGS sequence"/>
</dbReference>
<dbReference type="SUPFAM" id="SSF57586">
    <property type="entry name" value="TNF receptor-like"/>
    <property type="match status" value="1"/>
</dbReference>
<feature type="repeat" description="TNFR-Cys" evidence="1">
    <location>
        <begin position="34"/>
        <end position="69"/>
    </location>
</feature>
<dbReference type="PROSITE" id="PS00652">
    <property type="entry name" value="TNFR_NGFR_1"/>
    <property type="match status" value="1"/>
</dbReference>
<feature type="disulfide bond" evidence="1">
    <location>
        <begin position="48"/>
        <end position="61"/>
    </location>
</feature>
<keyword evidence="3" id="KW-1133">Transmembrane helix</keyword>
<feature type="compositionally biased region" description="Low complexity" evidence="2">
    <location>
        <begin position="476"/>
        <end position="485"/>
    </location>
</feature>
<feature type="disulfide bond" evidence="1">
    <location>
        <begin position="51"/>
        <end position="69"/>
    </location>
</feature>
<evidence type="ECO:0000313" key="7">
    <source>
        <dbReference type="Proteomes" id="UP001623349"/>
    </source>
</evidence>
<feature type="region of interest" description="Disordered" evidence="2">
    <location>
        <begin position="547"/>
        <end position="631"/>
    </location>
</feature>
<sequence>MAPRARRRRQLPAPLLALCVLLVTLQATLQVTPPCIQERHYEHLGRCCSRCEPGKYLSSKCTPTSDSVCLPCGPDEYLDTWNEEDKCLLHKVCDAGKALVAVDPGNHTAPRRCACTAGYHWNGDCECCRRNTECAPGFGAQHPYAAQQGYGVHTLPPGLLLRCLFIHRQMQTLDQLHSPWKDRSTTRIGGIRRGLQLFADIEKTTQGVHVYLPSLIVLLLFISVVVVAAIFFGVYYRKGGKALTANLWNWVNDACSSLSGNKESSGDRCIGPHSATSSQQEVCEGILLMTREEKMLPEDGAGVCGPVCASGGPWAEGRDVRTFTLVSEVEMQGDLSRKIPTEDEYTDRPSQPANGSLFLIQPGSKSTPPFQEPLEVGENDSLSQCFTGTESMVDSEGCDFTEPPSRTDCTPVSPEKHLTKEIEGDSCLPWVVSSNSTDGYTGSGDTPGEDHEPFPGSLKCGPLPQCAYSMGLPSDAAASTAEAGARPQDRAEAKLPSSERGASGSGSSPGDQPPASGNVTGNSNSTFISSGQVMNFKGDIIVVYVSQTSQEGPGPAEPEPEPVGRPVQEETLARRDSFAGTAPRFPDACATGAGLQEQGAPRQKDGASRPVQEQGGAQASLHTQGSGHCAE</sequence>
<feature type="compositionally biased region" description="Low complexity" evidence="2">
    <location>
        <begin position="496"/>
        <end position="517"/>
    </location>
</feature>
<name>A0ABQ0EEN1_APOSI</name>
<evidence type="ECO:0000256" key="1">
    <source>
        <dbReference type="PROSITE-ProRule" id="PRU00206"/>
    </source>
</evidence>
<feature type="signal peptide" evidence="4">
    <location>
        <begin position="1"/>
        <end position="30"/>
    </location>
</feature>
<dbReference type="EMBL" id="BAAFST010000001">
    <property type="protein sequence ID" value="GAB1285315.1"/>
    <property type="molecule type" value="Genomic_DNA"/>
</dbReference>
<dbReference type="Pfam" id="PF00020">
    <property type="entry name" value="TNFR_c6"/>
    <property type="match status" value="1"/>
</dbReference>
<keyword evidence="3" id="KW-0812">Transmembrane</keyword>
<dbReference type="Gene3D" id="2.10.50.10">
    <property type="entry name" value="Tumor Necrosis Factor Receptor, subunit A, domain 2"/>
    <property type="match status" value="2"/>
</dbReference>
<dbReference type="PROSITE" id="PS50050">
    <property type="entry name" value="TNFR_NGFR_2"/>
    <property type="match status" value="1"/>
</dbReference>
<dbReference type="InterPro" id="IPR053075">
    <property type="entry name" value="TNFRSF11A"/>
</dbReference>
<evidence type="ECO:0000256" key="2">
    <source>
        <dbReference type="SAM" id="MobiDB-lite"/>
    </source>
</evidence>
<dbReference type="PANTHER" id="PTHR47134:SF1">
    <property type="entry name" value="TUMOR NECROSIS FACTOR RECEPTOR SUPERFAMILY MEMBER 11A"/>
    <property type="match status" value="1"/>
</dbReference>
<organism evidence="6 7">
    <name type="scientific">Apodemus speciosus</name>
    <name type="common">Large Japanese field mouse</name>
    <dbReference type="NCBI Taxonomy" id="105296"/>
    <lineage>
        <taxon>Eukaryota</taxon>
        <taxon>Metazoa</taxon>
        <taxon>Chordata</taxon>
        <taxon>Craniata</taxon>
        <taxon>Vertebrata</taxon>
        <taxon>Euteleostomi</taxon>
        <taxon>Mammalia</taxon>
        <taxon>Eutheria</taxon>
        <taxon>Euarchontoglires</taxon>
        <taxon>Glires</taxon>
        <taxon>Rodentia</taxon>
        <taxon>Myomorpha</taxon>
        <taxon>Muroidea</taxon>
        <taxon>Muridae</taxon>
        <taxon>Murinae</taxon>
        <taxon>Apodemus</taxon>
    </lineage>
</organism>
<keyword evidence="3" id="KW-0472">Membrane</keyword>
<evidence type="ECO:0000256" key="3">
    <source>
        <dbReference type="SAM" id="Phobius"/>
    </source>
</evidence>
<dbReference type="InterPro" id="IPR041648">
    <property type="entry name" value="RANK_CRD_2"/>
</dbReference>
<accession>A0ABQ0EEN1</accession>
<evidence type="ECO:0000313" key="6">
    <source>
        <dbReference type="EMBL" id="GAB1285315.1"/>
    </source>
</evidence>
<evidence type="ECO:0000256" key="4">
    <source>
        <dbReference type="SAM" id="SignalP"/>
    </source>
</evidence>
<feature type="region of interest" description="Disordered" evidence="2">
    <location>
        <begin position="394"/>
        <end position="413"/>
    </location>
</feature>
<protein>
    <submittedName>
        <fullName evidence="6">Tumor necrosis factor receptor superfamily member 11A</fullName>
    </submittedName>
</protein>
<dbReference type="InterPro" id="IPR001368">
    <property type="entry name" value="TNFR/NGFR_Cys_rich_reg"/>
</dbReference>
<evidence type="ECO:0000259" key="5">
    <source>
        <dbReference type="PROSITE" id="PS50050"/>
    </source>
</evidence>
<gene>
    <name evidence="6" type="ORF">APTSU1_000054500</name>
</gene>
<comment type="caution">
    <text evidence="6">The sequence shown here is derived from an EMBL/GenBank/DDBJ whole genome shotgun (WGS) entry which is preliminary data.</text>
</comment>
<dbReference type="PRINTS" id="PR01974">
    <property type="entry name" value="TNFACTORR11A"/>
</dbReference>
<keyword evidence="6" id="KW-0675">Receptor</keyword>
<feature type="compositionally biased region" description="Polar residues" evidence="2">
    <location>
        <begin position="615"/>
        <end position="631"/>
    </location>
</feature>
<feature type="transmembrane region" description="Helical" evidence="3">
    <location>
        <begin position="210"/>
        <end position="236"/>
    </location>
</feature>
<keyword evidence="7" id="KW-1185">Reference proteome</keyword>
<feature type="compositionally biased region" description="Basic and acidic residues" evidence="2">
    <location>
        <begin position="567"/>
        <end position="577"/>
    </location>
</feature>
<feature type="compositionally biased region" description="Polar residues" evidence="2">
    <location>
        <begin position="518"/>
        <end position="530"/>
    </location>
</feature>
<feature type="region of interest" description="Disordered" evidence="2">
    <location>
        <begin position="438"/>
        <end position="458"/>
    </location>
</feature>
<dbReference type="Pfam" id="PF18278">
    <property type="entry name" value="RANK_CRD_2"/>
    <property type="match status" value="1"/>
</dbReference>
<feature type="domain" description="TNFR-Cys" evidence="5">
    <location>
        <begin position="34"/>
        <end position="69"/>
    </location>
</feature>
<dbReference type="PANTHER" id="PTHR47134">
    <property type="entry name" value="TUMOR NECROSIS FACTOR RECEPTOR SUPERFAMILY MEMBER 11A"/>
    <property type="match status" value="1"/>
</dbReference>
<feature type="region of interest" description="Disordered" evidence="2">
    <location>
        <begin position="474"/>
        <end position="530"/>
    </location>
</feature>
<proteinExistence type="predicted"/>
<dbReference type="InterPro" id="IPR022361">
    <property type="entry name" value="TNFR_11A"/>
</dbReference>
<keyword evidence="1" id="KW-1015">Disulfide bond</keyword>
<reference evidence="6 7" key="1">
    <citation type="submission" date="2024-08" db="EMBL/GenBank/DDBJ databases">
        <title>The draft genome of Apodemus speciosus.</title>
        <authorList>
            <person name="Nabeshima K."/>
            <person name="Suzuki S."/>
            <person name="Onuma M."/>
        </authorList>
    </citation>
    <scope>NUCLEOTIDE SEQUENCE [LARGE SCALE GENOMIC DNA]</scope>
    <source>
        <strain evidence="6">IB14-021</strain>
    </source>
</reference>
<feature type="chain" id="PRO_5046258478" evidence="4">
    <location>
        <begin position="31"/>
        <end position="631"/>
    </location>
</feature>
<comment type="caution">
    <text evidence="1">Lacks conserved residue(s) required for the propagation of feature annotation.</text>
</comment>
<dbReference type="SMART" id="SM00208">
    <property type="entry name" value="TNFR"/>
    <property type="match status" value="3"/>
</dbReference>